<keyword evidence="2" id="KW-1185">Reference proteome</keyword>
<proteinExistence type="predicted"/>
<evidence type="ECO:0000313" key="1">
    <source>
        <dbReference type="EMBL" id="AKQ08461.1"/>
    </source>
</evidence>
<reference evidence="1 2" key="1">
    <citation type="submission" date="2015-06" db="EMBL/GenBank/DDBJ databases">
        <title>Complete genome sequence of Bacillus cereus phage PBC2.</title>
        <authorList>
            <person name="Kong M."/>
            <person name="Ryu S."/>
        </authorList>
    </citation>
    <scope>NUCLEOTIDE SEQUENCE [LARGE SCALE GENOMIC DNA]</scope>
</reference>
<sequence length="166" mass="20130">MRTKEEIYDAIVEWEQEAGEDFVDYFSGDMNEFNFMFWALGKKYINVEQLQAFEQETCPSTSFLLGDEKYSVVYDDGEDEDWEETYKASRRILADFLSSTITYQARLENFFKNIYPMKFEDALKEFRFKREKVFYVLDDEERVYLTNETMLTADIIYQARWYRDDN</sequence>
<dbReference type="Proteomes" id="UP000223102">
    <property type="component" value="Segment"/>
</dbReference>
<dbReference type="EMBL" id="KT070867">
    <property type="protein sequence ID" value="AKQ08461.1"/>
    <property type="molecule type" value="Genomic_DNA"/>
</dbReference>
<evidence type="ECO:0000313" key="2">
    <source>
        <dbReference type="Proteomes" id="UP000223102"/>
    </source>
</evidence>
<protein>
    <submittedName>
        <fullName evidence="1">Uncharacterized protein</fullName>
    </submittedName>
</protein>
<gene>
    <name evidence="1" type="ORF">PBC2_146</name>
</gene>
<name>A0A218KC51_9CAUD</name>
<accession>A0A218KC51</accession>
<organism evidence="1 2">
    <name type="scientific">Bacillus phage PBC2</name>
    <dbReference type="NCBI Taxonomy" id="1675029"/>
    <lineage>
        <taxon>Viruses</taxon>
        <taxon>Duplodnaviria</taxon>
        <taxon>Heunggongvirae</taxon>
        <taxon>Uroviricota</taxon>
        <taxon>Caudoviricetes</taxon>
        <taxon>Andregratiavirinae</taxon>
        <taxon>Haetaevirus</taxon>
        <taxon>Haetaevirus PBC2</taxon>
    </lineage>
</organism>